<dbReference type="Gene3D" id="2.60.40.10">
    <property type="entry name" value="Immunoglobulins"/>
    <property type="match status" value="1"/>
</dbReference>
<proteinExistence type="predicted"/>
<dbReference type="Pfam" id="PF02922">
    <property type="entry name" value="CBM_48"/>
    <property type="match status" value="1"/>
</dbReference>
<dbReference type="GO" id="GO:0005975">
    <property type="term" value="P:carbohydrate metabolic process"/>
    <property type="evidence" value="ECO:0007669"/>
    <property type="project" value="InterPro"/>
</dbReference>
<evidence type="ECO:0000259" key="1">
    <source>
        <dbReference type="Pfam" id="PF02922"/>
    </source>
</evidence>
<evidence type="ECO:0000313" key="2">
    <source>
        <dbReference type="EMBL" id="EQD76343.1"/>
    </source>
</evidence>
<organism evidence="2">
    <name type="scientific">mine drainage metagenome</name>
    <dbReference type="NCBI Taxonomy" id="410659"/>
    <lineage>
        <taxon>unclassified sequences</taxon>
        <taxon>metagenomes</taxon>
        <taxon>ecological metagenomes</taxon>
    </lineage>
</organism>
<sequence>MKSSNIKRGNPYPLGATLMEDGVNFAVYSENAESINIDLFEECSSDPVESIQLKEQDGYV</sequence>
<accession>T1C629</accession>
<dbReference type="InterPro" id="IPR004193">
    <property type="entry name" value="Glyco_hydro_13_N"/>
</dbReference>
<keyword evidence="2" id="KW-0378">Hydrolase</keyword>
<feature type="non-terminal residue" evidence="2">
    <location>
        <position position="60"/>
    </location>
</feature>
<reference evidence="2" key="1">
    <citation type="submission" date="2013-08" db="EMBL/GenBank/DDBJ databases">
        <authorList>
            <person name="Mendez C."/>
            <person name="Richter M."/>
            <person name="Ferrer M."/>
            <person name="Sanchez J."/>
        </authorList>
    </citation>
    <scope>NUCLEOTIDE SEQUENCE</scope>
</reference>
<name>T1C629_9ZZZZ</name>
<protein>
    <submittedName>
        <fullName evidence="2">Protein containing Glycoside hydrolase, family 13</fullName>
        <ecNumber evidence="2">3.2.1.-</ecNumber>
    </submittedName>
</protein>
<reference evidence="2" key="2">
    <citation type="journal article" date="2014" name="ISME J.">
        <title>Microbial stratification in low pH oxic and suboxic macroscopic growths along an acid mine drainage.</title>
        <authorList>
            <person name="Mendez-Garcia C."/>
            <person name="Mesa V."/>
            <person name="Sprenger R.R."/>
            <person name="Richter M."/>
            <person name="Diez M.S."/>
            <person name="Solano J."/>
            <person name="Bargiela R."/>
            <person name="Golyshina O.V."/>
            <person name="Manteca A."/>
            <person name="Ramos J.L."/>
            <person name="Gallego J.R."/>
            <person name="Llorente I."/>
            <person name="Martins Dos Santos V.A."/>
            <person name="Jensen O.N."/>
            <person name="Pelaez A.I."/>
            <person name="Sanchez J."/>
            <person name="Ferrer M."/>
        </authorList>
    </citation>
    <scope>NUCLEOTIDE SEQUENCE</scope>
</reference>
<dbReference type="EMBL" id="AUZX01002495">
    <property type="protein sequence ID" value="EQD76343.1"/>
    <property type="molecule type" value="Genomic_DNA"/>
</dbReference>
<dbReference type="AlphaFoldDB" id="T1C629"/>
<dbReference type="SUPFAM" id="SSF81296">
    <property type="entry name" value="E set domains"/>
    <property type="match status" value="1"/>
</dbReference>
<dbReference type="EC" id="3.2.1.-" evidence="2"/>
<keyword evidence="2" id="KW-0326">Glycosidase</keyword>
<dbReference type="InterPro" id="IPR014756">
    <property type="entry name" value="Ig_E-set"/>
</dbReference>
<feature type="domain" description="Glycoside hydrolase family 13 N-terminal" evidence="1">
    <location>
        <begin position="13"/>
        <end position="59"/>
    </location>
</feature>
<dbReference type="InterPro" id="IPR013783">
    <property type="entry name" value="Ig-like_fold"/>
</dbReference>
<comment type="caution">
    <text evidence="2">The sequence shown here is derived from an EMBL/GenBank/DDBJ whole genome shotgun (WGS) entry which is preliminary data.</text>
</comment>
<gene>
    <name evidence="2" type="ORF">B1A_03393</name>
</gene>
<dbReference type="GO" id="GO:0004553">
    <property type="term" value="F:hydrolase activity, hydrolyzing O-glycosyl compounds"/>
    <property type="evidence" value="ECO:0007669"/>
    <property type="project" value="InterPro"/>
</dbReference>